<feature type="domain" description="N-acetyltransferase" evidence="1">
    <location>
        <begin position="92"/>
        <end position="158"/>
    </location>
</feature>
<accession>A0A5N7CI57</accession>
<dbReference type="Proteomes" id="UP000326877">
    <property type="component" value="Unassembled WGS sequence"/>
</dbReference>
<dbReference type="InterPro" id="IPR053144">
    <property type="entry name" value="Acetyltransferase_Butenolide"/>
</dbReference>
<dbReference type="PANTHER" id="PTHR43233">
    <property type="entry name" value="FAMILY N-ACETYLTRANSFERASE, PUTATIVE (AFU_ORTHOLOGUE AFUA_6G03350)-RELATED"/>
    <property type="match status" value="1"/>
</dbReference>
<dbReference type="PANTHER" id="PTHR43233:SF1">
    <property type="entry name" value="FAMILY N-ACETYLTRANSFERASE, PUTATIVE (AFU_ORTHOLOGUE AFUA_6G03350)-RELATED"/>
    <property type="match status" value="1"/>
</dbReference>
<organism evidence="2">
    <name type="scientific">Petromyces alliaceus</name>
    <name type="common">Aspergillus alliaceus</name>
    <dbReference type="NCBI Taxonomy" id="209559"/>
    <lineage>
        <taxon>Eukaryota</taxon>
        <taxon>Fungi</taxon>
        <taxon>Dikarya</taxon>
        <taxon>Ascomycota</taxon>
        <taxon>Pezizomycotina</taxon>
        <taxon>Eurotiomycetes</taxon>
        <taxon>Eurotiomycetidae</taxon>
        <taxon>Eurotiales</taxon>
        <taxon>Aspergillaceae</taxon>
        <taxon>Aspergillus</taxon>
        <taxon>Aspergillus subgen. Circumdati</taxon>
    </lineage>
</organism>
<evidence type="ECO:0000259" key="1">
    <source>
        <dbReference type="Pfam" id="PF13508"/>
    </source>
</evidence>
<proteinExistence type="predicted"/>
<dbReference type="EMBL" id="ML735229">
    <property type="protein sequence ID" value="KAE8393438.1"/>
    <property type="molecule type" value="Genomic_DNA"/>
</dbReference>
<dbReference type="CDD" id="cd04301">
    <property type="entry name" value="NAT_SF"/>
    <property type="match status" value="1"/>
</dbReference>
<evidence type="ECO:0000313" key="2">
    <source>
        <dbReference type="EMBL" id="KAE8393438.1"/>
    </source>
</evidence>
<dbReference type="OrthoDB" id="10039976at2759"/>
<dbReference type="InterPro" id="IPR016181">
    <property type="entry name" value="Acyl_CoA_acyltransferase"/>
</dbReference>
<name>A0A5N7CI57_PETAA</name>
<sequence>MSLPIEPQTWTQDAFIVSTDKTLLSVSAINAVFDRDFMYWTKSYPEDILKQIIDSSFCFGVYEVQSNISDPNDERNKTTTTDPKSPKDTLVQVGFARLITDNVTFAYLTDLYILPEYQGHGLGGWLIDCVDELLRPLPHLRWFMLRTSAEKSKQAYEKRLEMSVLDTSCVSEGGIMMGRKGKANMA</sequence>
<dbReference type="SUPFAM" id="SSF55729">
    <property type="entry name" value="Acyl-CoA N-acyltransferases (Nat)"/>
    <property type="match status" value="1"/>
</dbReference>
<dbReference type="InterPro" id="IPR000182">
    <property type="entry name" value="GNAT_dom"/>
</dbReference>
<reference evidence="2" key="1">
    <citation type="submission" date="2019-04" db="EMBL/GenBank/DDBJ databases">
        <title>Friends and foes A comparative genomics studyof 23 Aspergillus species from section Flavi.</title>
        <authorList>
            <consortium name="DOE Joint Genome Institute"/>
            <person name="Kjaerbolling I."/>
            <person name="Vesth T."/>
            <person name="Frisvad J.C."/>
            <person name="Nybo J.L."/>
            <person name="Theobald S."/>
            <person name="Kildgaard S."/>
            <person name="Isbrandt T."/>
            <person name="Kuo A."/>
            <person name="Sato A."/>
            <person name="Lyhne E.K."/>
            <person name="Kogle M.E."/>
            <person name="Wiebenga A."/>
            <person name="Kun R.S."/>
            <person name="Lubbers R.J."/>
            <person name="Makela M.R."/>
            <person name="Barry K."/>
            <person name="Chovatia M."/>
            <person name="Clum A."/>
            <person name="Daum C."/>
            <person name="Haridas S."/>
            <person name="He G."/>
            <person name="LaButti K."/>
            <person name="Lipzen A."/>
            <person name="Mondo S."/>
            <person name="Riley R."/>
            <person name="Salamov A."/>
            <person name="Simmons B.A."/>
            <person name="Magnuson J.K."/>
            <person name="Henrissat B."/>
            <person name="Mortensen U.H."/>
            <person name="Larsen T.O."/>
            <person name="Devries R.P."/>
            <person name="Grigoriev I.V."/>
            <person name="Machida M."/>
            <person name="Baker S.E."/>
            <person name="Andersen M.R."/>
        </authorList>
    </citation>
    <scope>NUCLEOTIDE SEQUENCE [LARGE SCALE GENOMIC DNA]</scope>
    <source>
        <strain evidence="2">IBT 14317</strain>
    </source>
</reference>
<protein>
    <recommendedName>
        <fullName evidence="1">N-acetyltransferase domain-containing protein</fullName>
    </recommendedName>
</protein>
<dbReference type="GO" id="GO:0016747">
    <property type="term" value="F:acyltransferase activity, transferring groups other than amino-acyl groups"/>
    <property type="evidence" value="ECO:0007669"/>
    <property type="project" value="InterPro"/>
</dbReference>
<dbReference type="Pfam" id="PF13508">
    <property type="entry name" value="Acetyltransf_7"/>
    <property type="match status" value="1"/>
</dbReference>
<gene>
    <name evidence="2" type="ORF">BDV23DRAFT_149172</name>
</gene>
<dbReference type="Gene3D" id="3.40.630.30">
    <property type="match status" value="1"/>
</dbReference>
<dbReference type="AlphaFoldDB" id="A0A5N7CI57"/>